<accession>A0AA86ND17</accession>
<evidence type="ECO:0000256" key="1">
    <source>
        <dbReference type="SAM" id="MobiDB-lite"/>
    </source>
</evidence>
<keyword evidence="4" id="KW-1185">Reference proteome</keyword>
<dbReference type="AlphaFoldDB" id="A0AA86ND17"/>
<dbReference type="EMBL" id="CATOUU010000119">
    <property type="protein sequence ID" value="CAI9917108.1"/>
    <property type="molecule type" value="Genomic_DNA"/>
</dbReference>
<proteinExistence type="predicted"/>
<dbReference type="EMBL" id="CAXDID020000532">
    <property type="protein sequence ID" value="CAL6100633.1"/>
    <property type="molecule type" value="Genomic_DNA"/>
</dbReference>
<comment type="caution">
    <text evidence="2">The sequence shown here is derived from an EMBL/GenBank/DDBJ whole genome shotgun (WGS) entry which is preliminary data.</text>
</comment>
<sequence length="173" mass="20404">MDTVKILDKQIDEIISIQQLQTIVDSVQYTSNNVDQCSSMLKQLEKSFLKIQLNDQPIKQTINESMQETMPTQSNLDINEYKEKLQIIIEKKSQLIKNNEISLQTIKDLEEKLQASKQQYQNLEEKYQTTWDKAKNMVIQKLEQTEVNVDNEIESEKEQVNQQEVDENEYKTE</sequence>
<name>A0AA86ND17_9EUKA</name>
<evidence type="ECO:0000313" key="2">
    <source>
        <dbReference type="EMBL" id="CAI9917108.1"/>
    </source>
</evidence>
<feature type="region of interest" description="Disordered" evidence="1">
    <location>
        <begin position="148"/>
        <end position="173"/>
    </location>
</feature>
<reference evidence="2" key="1">
    <citation type="submission" date="2023-06" db="EMBL/GenBank/DDBJ databases">
        <authorList>
            <person name="Kurt Z."/>
        </authorList>
    </citation>
    <scope>NUCLEOTIDE SEQUENCE</scope>
</reference>
<evidence type="ECO:0000313" key="4">
    <source>
        <dbReference type="Proteomes" id="UP001642409"/>
    </source>
</evidence>
<protein>
    <submittedName>
        <fullName evidence="3">Hypothetical_protein</fullName>
    </submittedName>
</protein>
<gene>
    <name evidence="2" type="ORF">HINF_LOCUS4753</name>
    <name evidence="3" type="ORF">HINF_LOCUS70649</name>
</gene>
<dbReference type="Proteomes" id="UP001642409">
    <property type="component" value="Unassembled WGS sequence"/>
</dbReference>
<evidence type="ECO:0000313" key="3">
    <source>
        <dbReference type="EMBL" id="CAL6100633.1"/>
    </source>
</evidence>
<reference evidence="3 4" key="2">
    <citation type="submission" date="2024-07" db="EMBL/GenBank/DDBJ databases">
        <authorList>
            <person name="Akdeniz Z."/>
        </authorList>
    </citation>
    <scope>NUCLEOTIDE SEQUENCE [LARGE SCALE GENOMIC DNA]</scope>
</reference>
<organism evidence="2">
    <name type="scientific">Hexamita inflata</name>
    <dbReference type="NCBI Taxonomy" id="28002"/>
    <lineage>
        <taxon>Eukaryota</taxon>
        <taxon>Metamonada</taxon>
        <taxon>Diplomonadida</taxon>
        <taxon>Hexamitidae</taxon>
        <taxon>Hexamitinae</taxon>
        <taxon>Hexamita</taxon>
    </lineage>
</organism>